<keyword evidence="5" id="KW-1185">Reference proteome</keyword>
<gene>
    <name evidence="4" type="ORF">D4A81_05995</name>
</gene>
<dbReference type="PANTHER" id="PTHR47505">
    <property type="entry name" value="DNA UTILIZATION PROTEIN YHGH"/>
    <property type="match status" value="1"/>
</dbReference>
<dbReference type="AlphaFoldDB" id="A0A385Q007"/>
<name>A0A385Q007_9FIRM</name>
<feature type="domain" description="Phosphoribosyltransferase" evidence="2">
    <location>
        <begin position="138"/>
        <end position="229"/>
    </location>
</feature>
<evidence type="ECO:0000259" key="3">
    <source>
        <dbReference type="Pfam" id="PF18912"/>
    </source>
</evidence>
<reference evidence="4 5" key="1">
    <citation type="submission" date="2018-09" db="EMBL/GenBank/DDBJ databases">
        <title>Genome sequencing of Lachnoanaerobaculum umeaense DSM 23576.</title>
        <authorList>
            <person name="Kook J.-K."/>
            <person name="Park S.-N."/>
            <person name="Lim Y.K."/>
        </authorList>
    </citation>
    <scope>NUCLEOTIDE SEQUENCE [LARGE SCALE GENOMIC DNA]</scope>
    <source>
        <strain evidence="5">DSM 23576 \ CCUG 58757</strain>
    </source>
</reference>
<evidence type="ECO:0000256" key="1">
    <source>
        <dbReference type="ARBA" id="ARBA00008007"/>
    </source>
</evidence>
<dbReference type="Pfam" id="PF00156">
    <property type="entry name" value="Pribosyltran"/>
    <property type="match status" value="1"/>
</dbReference>
<organism evidence="4 5">
    <name type="scientific">Lachnoanaerobaculum umeaense</name>
    <dbReference type="NCBI Taxonomy" id="617123"/>
    <lineage>
        <taxon>Bacteria</taxon>
        <taxon>Bacillati</taxon>
        <taxon>Bacillota</taxon>
        <taxon>Clostridia</taxon>
        <taxon>Lachnospirales</taxon>
        <taxon>Lachnospiraceae</taxon>
        <taxon>Lachnoanaerobaculum</taxon>
    </lineage>
</organism>
<dbReference type="Gene3D" id="3.40.50.2020">
    <property type="match status" value="1"/>
</dbReference>
<dbReference type="InterPro" id="IPR000836">
    <property type="entry name" value="PRTase_dom"/>
</dbReference>
<comment type="similarity">
    <text evidence="1">Belongs to the ComF/GntX family.</text>
</comment>
<protein>
    <submittedName>
        <fullName evidence="4">ComF family protein</fullName>
    </submittedName>
</protein>
<proteinExistence type="inferred from homology"/>
<dbReference type="PANTHER" id="PTHR47505:SF1">
    <property type="entry name" value="DNA UTILIZATION PROTEIN YHGH"/>
    <property type="match status" value="1"/>
</dbReference>
<dbReference type="EMBL" id="CP032364">
    <property type="protein sequence ID" value="AYA99526.1"/>
    <property type="molecule type" value="Genomic_DNA"/>
</dbReference>
<evidence type="ECO:0000313" key="4">
    <source>
        <dbReference type="EMBL" id="AYA99526.1"/>
    </source>
</evidence>
<evidence type="ECO:0000259" key="2">
    <source>
        <dbReference type="Pfam" id="PF00156"/>
    </source>
</evidence>
<dbReference type="Proteomes" id="UP000265562">
    <property type="component" value="Chromosome"/>
</dbReference>
<dbReference type="Pfam" id="PF18912">
    <property type="entry name" value="DZR_2"/>
    <property type="match status" value="1"/>
</dbReference>
<dbReference type="CDD" id="cd06223">
    <property type="entry name" value="PRTases_typeI"/>
    <property type="match status" value="1"/>
</dbReference>
<feature type="domain" description="Double zinc ribbon" evidence="3">
    <location>
        <begin position="5"/>
        <end position="62"/>
    </location>
</feature>
<dbReference type="InterPro" id="IPR044005">
    <property type="entry name" value="DZR_2"/>
</dbReference>
<dbReference type="OrthoDB" id="9779910at2"/>
<dbReference type="SUPFAM" id="SSF53271">
    <property type="entry name" value="PRTase-like"/>
    <property type="match status" value="1"/>
</dbReference>
<accession>A0A385Q007</accession>
<dbReference type="InterPro" id="IPR051910">
    <property type="entry name" value="ComF/GntX_DNA_util-trans"/>
</dbReference>
<evidence type="ECO:0000313" key="5">
    <source>
        <dbReference type="Proteomes" id="UP000265562"/>
    </source>
</evidence>
<sequence length="235" mass="27287">MFDKLIDIIYPRKCPVCEEIVREKGHLICKSCIKKLPFVKNPYCIKCGKEIISEDDAYCYDCNLDREFIAGRGLCNYTDEMRHIILNIKYNNKREYIEGFAKLLAIRYKKLIENANIDCIIPVPLHKVRMRRRGFNQSEILAKHLSKYLDIPQTSDYLFRIKNTRDQKGLNRDERLHNLDNAFLAKSLPQNIKNILVVDDVYTTGITIEKCAIALKKAGAKDIYFLTICIGESNS</sequence>
<dbReference type="KEGG" id="lua:D4A81_05995"/>
<dbReference type="InterPro" id="IPR029057">
    <property type="entry name" value="PRTase-like"/>
</dbReference>